<dbReference type="EMBL" id="REGN01011535">
    <property type="protein sequence ID" value="RMZ97243.1"/>
    <property type="molecule type" value="Genomic_DNA"/>
</dbReference>
<reference evidence="1 2" key="1">
    <citation type="journal article" date="2018" name="Sci. Rep.">
        <title>Genomic signatures of local adaptation to the degree of environmental predictability in rotifers.</title>
        <authorList>
            <person name="Franch-Gras L."/>
            <person name="Hahn C."/>
            <person name="Garcia-Roger E.M."/>
            <person name="Carmona M.J."/>
            <person name="Serra M."/>
            <person name="Gomez A."/>
        </authorList>
    </citation>
    <scope>NUCLEOTIDE SEQUENCE [LARGE SCALE GENOMIC DNA]</scope>
    <source>
        <strain evidence="1">HYR1</strain>
    </source>
</reference>
<organism evidence="1 2">
    <name type="scientific">Brachionus plicatilis</name>
    <name type="common">Marine rotifer</name>
    <name type="synonym">Brachionus muelleri</name>
    <dbReference type="NCBI Taxonomy" id="10195"/>
    <lineage>
        <taxon>Eukaryota</taxon>
        <taxon>Metazoa</taxon>
        <taxon>Spiralia</taxon>
        <taxon>Gnathifera</taxon>
        <taxon>Rotifera</taxon>
        <taxon>Eurotatoria</taxon>
        <taxon>Monogononta</taxon>
        <taxon>Pseudotrocha</taxon>
        <taxon>Ploima</taxon>
        <taxon>Brachionidae</taxon>
        <taxon>Brachionus</taxon>
    </lineage>
</organism>
<dbReference type="Proteomes" id="UP000276133">
    <property type="component" value="Unassembled WGS sequence"/>
</dbReference>
<proteinExistence type="predicted"/>
<protein>
    <submittedName>
        <fullName evidence="1">Uncharacterized protein</fullName>
    </submittedName>
</protein>
<evidence type="ECO:0000313" key="2">
    <source>
        <dbReference type="Proteomes" id="UP000276133"/>
    </source>
</evidence>
<gene>
    <name evidence="1" type="ORF">BpHYR1_019428</name>
</gene>
<sequence length="182" mass="21710">MIESSIFRQFSNYHQPYVHCNQRTPGEITDFQDRHQLTRNNTFINSINNRSRPISPNQFINFQTKFSNKNAQNDQKEDGTIQDRDWMRNMDSGPRGANDFEENISFLRSQVFEFVKSSSANRHEQNKIELEKMRQRSIRNEVIKTVLRDIFYSFDQNGFITLQTARNNWNVGKRQSDDNEEF</sequence>
<dbReference type="AlphaFoldDB" id="A0A3M7PE05"/>
<comment type="caution">
    <text evidence="1">The sequence shown here is derived from an EMBL/GenBank/DDBJ whole genome shotgun (WGS) entry which is preliminary data.</text>
</comment>
<name>A0A3M7PE05_BRAPC</name>
<accession>A0A3M7PE05</accession>
<evidence type="ECO:0000313" key="1">
    <source>
        <dbReference type="EMBL" id="RMZ97243.1"/>
    </source>
</evidence>
<keyword evidence="2" id="KW-1185">Reference proteome</keyword>